<evidence type="ECO:0000256" key="7">
    <source>
        <dbReference type="SAM" id="MobiDB-lite"/>
    </source>
</evidence>
<keyword evidence="10" id="KW-1185">Reference proteome</keyword>
<evidence type="ECO:0000256" key="6">
    <source>
        <dbReference type="ARBA" id="ARBA00023136"/>
    </source>
</evidence>
<keyword evidence="5" id="KW-0443">Lipid metabolism</keyword>
<organism evidence="9 10">
    <name type="scientific">Corchorus capsularis</name>
    <name type="common">Jute</name>
    <dbReference type="NCBI Taxonomy" id="210143"/>
    <lineage>
        <taxon>Eukaryota</taxon>
        <taxon>Viridiplantae</taxon>
        <taxon>Streptophyta</taxon>
        <taxon>Embryophyta</taxon>
        <taxon>Tracheophyta</taxon>
        <taxon>Spermatophyta</taxon>
        <taxon>Magnoliopsida</taxon>
        <taxon>eudicotyledons</taxon>
        <taxon>Gunneridae</taxon>
        <taxon>Pentapetalae</taxon>
        <taxon>rosids</taxon>
        <taxon>malvids</taxon>
        <taxon>Malvales</taxon>
        <taxon>Malvaceae</taxon>
        <taxon>Grewioideae</taxon>
        <taxon>Apeibeae</taxon>
        <taxon>Corchorus</taxon>
    </lineage>
</organism>
<evidence type="ECO:0000256" key="2">
    <source>
        <dbReference type="ARBA" id="ARBA00022692"/>
    </source>
</evidence>
<name>A0A1R3I6A7_COCAP</name>
<evidence type="ECO:0000256" key="5">
    <source>
        <dbReference type="ARBA" id="ARBA00023098"/>
    </source>
</evidence>
<comment type="caution">
    <text evidence="9">The sequence shown here is derived from an EMBL/GenBank/DDBJ whole genome shotgun (WGS) entry which is preliminary data.</text>
</comment>
<evidence type="ECO:0000256" key="1">
    <source>
        <dbReference type="ARBA" id="ARBA00004477"/>
    </source>
</evidence>
<dbReference type="STRING" id="210143.A0A1R3I6A7"/>
<evidence type="ECO:0000256" key="8">
    <source>
        <dbReference type="SAM" id="Phobius"/>
    </source>
</evidence>
<reference evidence="9 10" key="1">
    <citation type="submission" date="2013-09" db="EMBL/GenBank/DDBJ databases">
        <title>Corchorus capsularis genome sequencing.</title>
        <authorList>
            <person name="Alam M."/>
            <person name="Haque M.S."/>
            <person name="Islam M.S."/>
            <person name="Emdad E.M."/>
            <person name="Islam M.M."/>
            <person name="Ahmed B."/>
            <person name="Halim A."/>
            <person name="Hossen Q.M.M."/>
            <person name="Hossain M.Z."/>
            <person name="Ahmed R."/>
            <person name="Khan M.M."/>
            <person name="Islam R."/>
            <person name="Rashid M.M."/>
            <person name="Khan S.A."/>
            <person name="Rahman M.S."/>
            <person name="Alam M."/>
        </authorList>
    </citation>
    <scope>NUCLEOTIDE SEQUENCE [LARGE SCALE GENOMIC DNA]</scope>
    <source>
        <strain evidence="10">cv. CVL-1</strain>
        <tissue evidence="9">Whole seedling</tissue>
    </source>
</reference>
<dbReference type="PANTHER" id="PTHR21212:SF5">
    <property type="entry name" value="SEIPIN-1"/>
    <property type="match status" value="1"/>
</dbReference>
<feature type="non-terminal residue" evidence="9">
    <location>
        <position position="1"/>
    </location>
</feature>
<keyword evidence="3" id="KW-0256">Endoplasmic reticulum</keyword>
<dbReference type="EMBL" id="AWWV01010622">
    <property type="protein sequence ID" value="OMO78051.1"/>
    <property type="molecule type" value="Genomic_DNA"/>
</dbReference>
<dbReference type="Proteomes" id="UP000188268">
    <property type="component" value="Unassembled WGS sequence"/>
</dbReference>
<dbReference type="OMA" id="KWRERSK"/>
<keyword evidence="6 8" id="KW-0472">Membrane</keyword>
<dbReference type="PANTHER" id="PTHR21212">
    <property type="entry name" value="BERNARDINELLI-SEIP CONGENITAL LIPODYSTROPHY 2 HOMOLOG BSCL2 PROTEIN"/>
    <property type="match status" value="1"/>
</dbReference>
<protein>
    <submittedName>
        <fullName evidence="9">Uncharacterized protein</fullName>
    </submittedName>
</protein>
<dbReference type="InterPro" id="IPR009617">
    <property type="entry name" value="Seipin"/>
</dbReference>
<keyword evidence="4 8" id="KW-1133">Transmembrane helix</keyword>
<dbReference type="Gramene" id="OMO78051">
    <property type="protein sequence ID" value="OMO78051"/>
    <property type="gene ID" value="CCACVL1_14678"/>
</dbReference>
<comment type="subcellular location">
    <subcellularLocation>
        <location evidence="1">Endoplasmic reticulum membrane</location>
        <topology evidence="1">Multi-pass membrane protein</topology>
    </subcellularLocation>
</comment>
<keyword evidence="2 8" id="KW-0812">Transmembrane</keyword>
<evidence type="ECO:0000256" key="4">
    <source>
        <dbReference type="ARBA" id="ARBA00022989"/>
    </source>
</evidence>
<evidence type="ECO:0000313" key="10">
    <source>
        <dbReference type="Proteomes" id="UP000188268"/>
    </source>
</evidence>
<feature type="transmembrane region" description="Helical" evidence="8">
    <location>
        <begin position="15"/>
        <end position="35"/>
    </location>
</feature>
<dbReference type="GO" id="GO:0006629">
    <property type="term" value="P:lipid metabolic process"/>
    <property type="evidence" value="ECO:0007669"/>
    <property type="project" value="UniProtKB-KW"/>
</dbReference>
<gene>
    <name evidence="9" type="ORF">CCACVL1_14678</name>
</gene>
<dbReference type="AlphaFoldDB" id="A0A1R3I6A7"/>
<evidence type="ECO:0000313" key="9">
    <source>
        <dbReference type="EMBL" id="OMO78051.1"/>
    </source>
</evidence>
<dbReference type="GO" id="GO:0005789">
    <property type="term" value="C:endoplasmic reticulum membrane"/>
    <property type="evidence" value="ECO:0007669"/>
    <property type="project" value="UniProtKB-SubCell"/>
</dbReference>
<accession>A0A1R3I6A7</accession>
<evidence type="ECO:0000256" key="3">
    <source>
        <dbReference type="ARBA" id="ARBA00022824"/>
    </source>
</evidence>
<dbReference type="GO" id="GO:0140042">
    <property type="term" value="P:lipid droplet formation"/>
    <property type="evidence" value="ECO:0007669"/>
    <property type="project" value="UniProtKB-ARBA"/>
</dbReference>
<feature type="region of interest" description="Disordered" evidence="7">
    <location>
        <begin position="105"/>
        <end position="124"/>
    </location>
</feature>
<proteinExistence type="predicted"/>
<sequence length="140" mass="15685">LPWTKQLVHNWKWTLYVWTSLYVYILFLVLLISCFRPLFFPVTTTASFNSREERDIAAVDESEEALISGIEDQNRVSGLISKWQHSRRKRKAVFLDKEFSDIAGAAGSSASSMSVTREDTSASAVIEDDVGDSESVCLSG</sequence>